<reference evidence="2" key="3">
    <citation type="submission" date="2019-06" db="EMBL/GenBank/DDBJ databases">
        <authorList>
            <person name="Poynton C."/>
            <person name="Hasenbein S."/>
            <person name="Benoit J.B."/>
            <person name="Sepulveda M.S."/>
            <person name="Poelchau M.F."/>
            <person name="Murali S.C."/>
            <person name="Chen S."/>
            <person name="Glastad K.M."/>
            <person name="Werren J.H."/>
            <person name="Vineis J.H."/>
            <person name="Bowen J.L."/>
            <person name="Friedrich M."/>
            <person name="Jones J."/>
            <person name="Robertson H.M."/>
            <person name="Feyereisen R."/>
            <person name="Mechler-Hickson A."/>
            <person name="Mathers N."/>
            <person name="Lee C.E."/>
            <person name="Colbourne J.K."/>
            <person name="Biales A."/>
            <person name="Johnston J.S."/>
            <person name="Wellborn G.A."/>
            <person name="Rosendale A.J."/>
            <person name="Cridge A.G."/>
            <person name="Munoz-Torres M.C."/>
            <person name="Bain P.A."/>
            <person name="Manny A.R."/>
            <person name="Major K.M."/>
            <person name="Lambert F.N."/>
            <person name="Vulpe C.D."/>
            <person name="Tuck P."/>
            <person name="Blalock B.J."/>
            <person name="Lin Y.-Y."/>
            <person name="Smith M.E."/>
            <person name="Ochoa-Acuna H."/>
            <person name="Chen M.-J.M."/>
            <person name="Childers C.P."/>
            <person name="Qu J."/>
            <person name="Dugan S."/>
            <person name="Lee S.L."/>
            <person name="Chao H."/>
            <person name="Dinh H."/>
            <person name="Han Y."/>
            <person name="Doddapaneni H."/>
            <person name="Worley K.C."/>
            <person name="Muzny D.M."/>
            <person name="Gibbs R.A."/>
            <person name="Richards S."/>
        </authorList>
    </citation>
    <scope>NUCLEOTIDE SEQUENCE</scope>
    <source>
        <strain evidence="2">HAZT.00-mixed</strain>
        <tissue evidence="2">Whole organism</tissue>
    </source>
</reference>
<organism evidence="2">
    <name type="scientific">Hyalella azteca</name>
    <name type="common">Amphipod</name>
    <dbReference type="NCBI Taxonomy" id="294128"/>
    <lineage>
        <taxon>Eukaryota</taxon>
        <taxon>Metazoa</taxon>
        <taxon>Ecdysozoa</taxon>
        <taxon>Arthropoda</taxon>
        <taxon>Crustacea</taxon>
        <taxon>Multicrustacea</taxon>
        <taxon>Malacostraca</taxon>
        <taxon>Eumalacostraca</taxon>
        <taxon>Peracarida</taxon>
        <taxon>Amphipoda</taxon>
        <taxon>Senticaudata</taxon>
        <taxon>Talitrida</taxon>
        <taxon>Talitroidea</taxon>
        <taxon>Hyalellidae</taxon>
        <taxon>Hyalella</taxon>
    </lineage>
</organism>
<proteinExistence type="predicted"/>
<dbReference type="Proteomes" id="UP000711488">
    <property type="component" value="Unassembled WGS sequence"/>
</dbReference>
<comment type="caution">
    <text evidence="2">The sequence shown here is derived from an EMBL/GenBank/DDBJ whole genome shotgun (WGS) entry which is preliminary data.</text>
</comment>
<reference evidence="2" key="2">
    <citation type="journal article" date="2018" name="Environ. Sci. Technol.">
        <title>The Toxicogenome of Hyalella azteca: A Model for Sediment Ecotoxicology and Evolutionary Toxicology.</title>
        <authorList>
            <person name="Poynton H.C."/>
            <person name="Hasenbein S."/>
            <person name="Benoit J.B."/>
            <person name="Sepulveda M.S."/>
            <person name="Poelchau M.F."/>
            <person name="Hughes D.S.T."/>
            <person name="Murali S.C."/>
            <person name="Chen S."/>
            <person name="Glastad K.M."/>
            <person name="Goodisman M.A.D."/>
            <person name="Werren J.H."/>
            <person name="Vineis J.H."/>
            <person name="Bowen J.L."/>
            <person name="Friedrich M."/>
            <person name="Jones J."/>
            <person name="Robertson H.M."/>
            <person name="Feyereisen R."/>
            <person name="Mechler-Hickson A."/>
            <person name="Mathers N."/>
            <person name="Lee C.E."/>
            <person name="Colbourne J.K."/>
            <person name="Biales A."/>
            <person name="Johnston J.S."/>
            <person name="Wellborn G.A."/>
            <person name="Rosendale A.J."/>
            <person name="Cridge A.G."/>
            <person name="Munoz-Torres M.C."/>
            <person name="Bain P.A."/>
            <person name="Manny A.R."/>
            <person name="Major K.M."/>
            <person name="Lambert F.N."/>
            <person name="Vulpe C.D."/>
            <person name="Tuck P."/>
            <person name="Blalock B.J."/>
            <person name="Lin Y.Y."/>
            <person name="Smith M.E."/>
            <person name="Ochoa-Acuna H."/>
            <person name="Chen M.M."/>
            <person name="Childers C.P."/>
            <person name="Qu J."/>
            <person name="Dugan S."/>
            <person name="Lee S.L."/>
            <person name="Chao H."/>
            <person name="Dinh H."/>
            <person name="Han Y."/>
            <person name="Doddapaneni H."/>
            <person name="Worley K.C."/>
            <person name="Muzny D.M."/>
            <person name="Gibbs R.A."/>
            <person name="Richards S."/>
        </authorList>
    </citation>
    <scope>NUCLEOTIDE SEQUENCE</scope>
    <source>
        <strain evidence="2">HAZT.00-mixed</strain>
        <tissue evidence="2">Whole organism</tissue>
    </source>
</reference>
<gene>
    <name evidence="2" type="ORF">HAZT_HAZT003552</name>
</gene>
<dbReference type="EMBL" id="JQDR03005104">
    <property type="protein sequence ID" value="KAA0201731.1"/>
    <property type="molecule type" value="Genomic_DNA"/>
</dbReference>
<name>A0A6A0H934_HYAAZ</name>
<reference evidence="2" key="1">
    <citation type="submission" date="2014-08" db="EMBL/GenBank/DDBJ databases">
        <authorList>
            <person name="Murali S."/>
            <person name="Richards S."/>
            <person name="Bandaranaike D."/>
            <person name="Bellair M."/>
            <person name="Blankenburg K."/>
            <person name="Chao H."/>
            <person name="Dinh H."/>
            <person name="Doddapaneni H."/>
            <person name="Dugan-Rocha S."/>
            <person name="Elkadiri S."/>
            <person name="Gnanaolivu R."/>
            <person name="Hughes D."/>
            <person name="Lee S."/>
            <person name="Li M."/>
            <person name="Ming W."/>
            <person name="Munidasa M."/>
            <person name="Muniz J."/>
            <person name="Nguyen L."/>
            <person name="Osuji N."/>
            <person name="Pu L.-L."/>
            <person name="Puazo M."/>
            <person name="Skinner E."/>
            <person name="Qu C."/>
            <person name="Quiroz J."/>
            <person name="Raj R."/>
            <person name="Weissenberger G."/>
            <person name="Xin Y."/>
            <person name="Zou X."/>
            <person name="Han Y."/>
            <person name="Worley K."/>
            <person name="Muzny D."/>
            <person name="Gibbs R."/>
        </authorList>
    </citation>
    <scope>NUCLEOTIDE SEQUENCE</scope>
    <source>
        <strain evidence="2">HAZT.00-mixed</strain>
        <tissue evidence="2">Whole organism</tissue>
    </source>
</reference>
<feature type="region of interest" description="Disordered" evidence="1">
    <location>
        <begin position="133"/>
        <end position="185"/>
    </location>
</feature>
<feature type="compositionally biased region" description="Polar residues" evidence="1">
    <location>
        <begin position="10"/>
        <end position="19"/>
    </location>
</feature>
<evidence type="ECO:0000313" key="2">
    <source>
        <dbReference type="EMBL" id="KAA0201731.1"/>
    </source>
</evidence>
<feature type="region of interest" description="Disordered" evidence="1">
    <location>
        <begin position="1"/>
        <end position="30"/>
    </location>
</feature>
<accession>A0A6A0H934</accession>
<dbReference type="OrthoDB" id="2015116at2759"/>
<feature type="compositionally biased region" description="Pro residues" evidence="1">
    <location>
        <begin position="146"/>
        <end position="159"/>
    </location>
</feature>
<protein>
    <submittedName>
        <fullName evidence="2">Uncharacterized protein</fullName>
    </submittedName>
</protein>
<dbReference type="AlphaFoldDB" id="A0A6A0H934"/>
<evidence type="ECO:0000256" key="1">
    <source>
        <dbReference type="SAM" id="MobiDB-lite"/>
    </source>
</evidence>
<sequence length="241" mass="26100">MKHFLLCNPAPQNQRSPEVQSPPPQLPVRSHVPVQRPQYPQSISHTRVVPPATVNHGPRPGMVLDAEYHPAHVVTAPVRRPTDLHGEVFDVTVSAQQGFGGQTVGLGVGVVIPEEDMIDGEFPDDLNVGPPYSIPSNPSGITGPMGPVPPQAPQEPGLPGPYLSSPPSVPPSSIGTPLPFKRRPSTPSIRIDTCIVGDDSTCQEQLLEVCRTEGDVSSCYCKPGTDRRRPRTPCKSELWWW</sequence>